<keyword evidence="7" id="KW-0274">FAD</keyword>
<name>A0A1U9QVW2_STRNV</name>
<dbReference type="Proteomes" id="UP000189677">
    <property type="component" value="Chromosome"/>
</dbReference>
<evidence type="ECO:0000256" key="8">
    <source>
        <dbReference type="ARBA" id="ARBA00022857"/>
    </source>
</evidence>
<proteinExistence type="inferred from homology"/>
<dbReference type="GO" id="GO:0047091">
    <property type="term" value="F:L-lysine 6-monooxygenase (NADPH) activity"/>
    <property type="evidence" value="ECO:0007669"/>
    <property type="project" value="UniProtKB-EC"/>
</dbReference>
<dbReference type="InterPro" id="IPR036188">
    <property type="entry name" value="FAD/NAD-bd_sf"/>
</dbReference>
<keyword evidence="8" id="KW-0521">NADP</keyword>
<dbReference type="OrthoDB" id="9778740at2"/>
<evidence type="ECO:0000313" key="17">
    <source>
        <dbReference type="Proteomes" id="UP000189677"/>
    </source>
</evidence>
<dbReference type="InterPro" id="IPR050097">
    <property type="entry name" value="Ferredoxin-NADP_redctase_2"/>
</dbReference>
<dbReference type="AlphaFoldDB" id="A0A1U9QVW2"/>
<dbReference type="Gene3D" id="3.50.50.60">
    <property type="entry name" value="FAD/NAD(P)-binding domain"/>
    <property type="match status" value="1"/>
</dbReference>
<accession>A0A1U9QVW2</accession>
<keyword evidence="6" id="KW-0285">Flavoprotein</keyword>
<comment type="cofactor">
    <cofactor evidence="1">
        <name>FAD</name>
        <dbReference type="ChEBI" id="CHEBI:57692"/>
    </cofactor>
</comment>
<evidence type="ECO:0000256" key="9">
    <source>
        <dbReference type="ARBA" id="ARBA00023002"/>
    </source>
</evidence>
<evidence type="ECO:0000256" key="7">
    <source>
        <dbReference type="ARBA" id="ARBA00022827"/>
    </source>
</evidence>
<reference evidence="16 17" key="1">
    <citation type="submission" date="2016-11" db="EMBL/GenBank/DDBJ databases">
        <title>Complete genome sequence of Streptomyces niveus SCSIO 3406.</title>
        <authorList>
            <person name="Zhu Q."/>
            <person name="Cheng W."/>
            <person name="Song Y."/>
            <person name="Li Q."/>
            <person name="Ju J."/>
        </authorList>
    </citation>
    <scope>NUCLEOTIDE SEQUENCE [LARGE SCALE GENOMIC DNA]</scope>
    <source>
        <strain evidence="16 17">SCSIO 3406</strain>
    </source>
</reference>
<dbReference type="KEGG" id="snw:BBN63_20455"/>
<organism evidence="16 17">
    <name type="scientific">Streptomyces niveus</name>
    <name type="common">Streptomyces spheroides</name>
    <dbReference type="NCBI Taxonomy" id="193462"/>
    <lineage>
        <taxon>Bacteria</taxon>
        <taxon>Bacillati</taxon>
        <taxon>Actinomycetota</taxon>
        <taxon>Actinomycetes</taxon>
        <taxon>Kitasatosporales</taxon>
        <taxon>Streptomycetaceae</taxon>
        <taxon>Streptomyces</taxon>
    </lineage>
</organism>
<dbReference type="PRINTS" id="PR00368">
    <property type="entry name" value="FADPNR"/>
</dbReference>
<comment type="similarity">
    <text evidence="3">Belongs to the lysine N(6)-hydroxylase/L-ornithine N(5)-oxygenase family.</text>
</comment>
<dbReference type="EMBL" id="CP018047">
    <property type="protein sequence ID" value="AQU68229.1"/>
    <property type="molecule type" value="Genomic_DNA"/>
</dbReference>
<evidence type="ECO:0000256" key="10">
    <source>
        <dbReference type="ARBA" id="ARBA00023033"/>
    </source>
</evidence>
<keyword evidence="17" id="KW-1185">Reference proteome</keyword>
<evidence type="ECO:0000256" key="14">
    <source>
        <dbReference type="ARBA" id="ARBA00032738"/>
    </source>
</evidence>
<dbReference type="InterPro" id="IPR025700">
    <property type="entry name" value="Lys/Orn_oxygenase"/>
</dbReference>
<dbReference type="EC" id="1.14.13.59" evidence="4"/>
<evidence type="ECO:0000256" key="6">
    <source>
        <dbReference type="ARBA" id="ARBA00022630"/>
    </source>
</evidence>
<evidence type="ECO:0000256" key="1">
    <source>
        <dbReference type="ARBA" id="ARBA00001974"/>
    </source>
</evidence>
<evidence type="ECO:0000256" key="5">
    <source>
        <dbReference type="ARBA" id="ARBA00016406"/>
    </source>
</evidence>
<evidence type="ECO:0000256" key="12">
    <source>
        <dbReference type="ARBA" id="ARBA00031158"/>
    </source>
</evidence>
<evidence type="ECO:0000256" key="2">
    <source>
        <dbReference type="ARBA" id="ARBA00004924"/>
    </source>
</evidence>
<dbReference type="PRINTS" id="PR00411">
    <property type="entry name" value="PNDRDTASEI"/>
</dbReference>
<evidence type="ECO:0000256" key="15">
    <source>
        <dbReference type="ARBA" id="ARBA00048407"/>
    </source>
</evidence>
<evidence type="ECO:0000256" key="3">
    <source>
        <dbReference type="ARBA" id="ARBA00007588"/>
    </source>
</evidence>
<sequence length="431" mass="45694">MQDLVVVGAGPYGLSIASHAAAAGLQPRVFGRPMAAWRDGMPPGMFLKSEPWASNLSDPKSAFGLAAYATTKGVQARHGVPLPVGFFASYGLWFAANAAPPVEERTVTAVRPRAGGGFEVTVDDGDGGGGETFLARTVVLAVGVRPFADVPGPLRALPPERVSHSVDHADLTRFKGMDVTVVGAGQAALETATLLAEQGTAVRVVARSRDLNWNTIPPPLERPFGDAARAPHTGLGCGWRNWLYARTPGLFHRLPTSTRARVFTSALGPAGAWWLRARFEPAVEVRLGESVAAAAPAGGRVRLDLVSTRGSVDSVTTDHVIAATGFTPRLDRLGLLDERLRRRLRTVGGSAAPDTDTVFETSHPGLFVTGLLSAPSFGPSMRFVFGATYTAGRVVRGVRRRLGTGSRDTRPGELREILPAGAAPVNWMERF</sequence>
<dbReference type="SUPFAM" id="SSF51905">
    <property type="entry name" value="FAD/NAD(P)-binding domain"/>
    <property type="match status" value="1"/>
</dbReference>
<comment type="pathway">
    <text evidence="2">Siderophore biosynthesis.</text>
</comment>
<dbReference type="RefSeq" id="WP_078076824.1">
    <property type="nucleotide sequence ID" value="NZ_CP018047.1"/>
</dbReference>
<evidence type="ECO:0000256" key="13">
    <source>
        <dbReference type="ARBA" id="ARBA00032493"/>
    </source>
</evidence>
<keyword evidence="9" id="KW-0560">Oxidoreductase</keyword>
<evidence type="ECO:0000313" key="16">
    <source>
        <dbReference type="EMBL" id="AQU68229.1"/>
    </source>
</evidence>
<evidence type="ECO:0000256" key="4">
    <source>
        <dbReference type="ARBA" id="ARBA00013076"/>
    </source>
</evidence>
<dbReference type="PANTHER" id="PTHR48105">
    <property type="entry name" value="THIOREDOXIN REDUCTASE 1-RELATED-RELATED"/>
    <property type="match status" value="1"/>
</dbReference>
<comment type="catalytic activity">
    <reaction evidence="15">
        <text>L-lysine + NADPH + O2 = N(6)-hydroxy-L-lysine + NADP(+) + H2O</text>
        <dbReference type="Rhea" id="RHEA:23228"/>
        <dbReference type="ChEBI" id="CHEBI:15377"/>
        <dbReference type="ChEBI" id="CHEBI:15379"/>
        <dbReference type="ChEBI" id="CHEBI:32551"/>
        <dbReference type="ChEBI" id="CHEBI:57783"/>
        <dbReference type="ChEBI" id="CHEBI:57820"/>
        <dbReference type="ChEBI" id="CHEBI:58349"/>
        <dbReference type="EC" id="1.14.13.59"/>
    </reaction>
</comment>
<keyword evidence="10 16" id="KW-0503">Monooxygenase</keyword>
<protein>
    <recommendedName>
        <fullName evidence="5">L-lysine N6-monooxygenase MbtG</fullName>
        <ecNumber evidence="4">1.14.13.59</ecNumber>
    </recommendedName>
    <alternativeName>
        <fullName evidence="14">Lysine 6-N-hydroxylase</fullName>
    </alternativeName>
    <alternativeName>
        <fullName evidence="13">Lysine N6-hydroxylase</fullName>
    </alternativeName>
    <alternativeName>
        <fullName evidence="11">Lysine-N-oxygenase</fullName>
    </alternativeName>
    <alternativeName>
        <fullName evidence="12">Mycobactin synthase protein G</fullName>
    </alternativeName>
</protein>
<gene>
    <name evidence="16" type="ORF">BBN63_20455</name>
</gene>
<dbReference type="Pfam" id="PF13434">
    <property type="entry name" value="Lys_Orn_oxgnase"/>
    <property type="match status" value="1"/>
</dbReference>
<evidence type="ECO:0000256" key="11">
    <source>
        <dbReference type="ARBA" id="ARBA00029939"/>
    </source>
</evidence>